<dbReference type="GO" id="GO:0016020">
    <property type="term" value="C:membrane"/>
    <property type="evidence" value="ECO:0007669"/>
    <property type="project" value="TreeGrafter"/>
</dbReference>
<feature type="transmembrane region" description="Helical" evidence="1">
    <location>
        <begin position="215"/>
        <end position="233"/>
    </location>
</feature>
<keyword evidence="3" id="KW-1185">Reference proteome</keyword>
<evidence type="ECO:0000313" key="3">
    <source>
        <dbReference type="Proteomes" id="UP000664859"/>
    </source>
</evidence>
<evidence type="ECO:0000313" key="2">
    <source>
        <dbReference type="EMBL" id="KAG5176687.1"/>
    </source>
</evidence>
<dbReference type="Proteomes" id="UP000664859">
    <property type="component" value="Unassembled WGS sequence"/>
</dbReference>
<evidence type="ECO:0000256" key="1">
    <source>
        <dbReference type="SAM" id="Phobius"/>
    </source>
</evidence>
<proteinExistence type="predicted"/>
<feature type="transmembrane region" description="Helical" evidence="1">
    <location>
        <begin position="137"/>
        <end position="159"/>
    </location>
</feature>
<reference evidence="2" key="1">
    <citation type="submission" date="2021-02" db="EMBL/GenBank/DDBJ databases">
        <title>First Annotated Genome of the Yellow-green Alga Tribonema minus.</title>
        <authorList>
            <person name="Mahan K.M."/>
        </authorList>
    </citation>
    <scope>NUCLEOTIDE SEQUENCE</scope>
    <source>
        <strain evidence="2">UTEX B ZZ1240</strain>
    </source>
</reference>
<protein>
    <recommendedName>
        <fullName evidence="4">Steroid 5-alpha reductase C-terminal domain-containing protein</fullName>
    </recommendedName>
</protein>
<dbReference type="PANTHER" id="PTHR32251:SF15">
    <property type="entry name" value="3-OXO-5-ALPHA-STEROID 4-DEHYDROGENASE (DUF1295)"/>
    <property type="match status" value="1"/>
</dbReference>
<dbReference type="Gene3D" id="1.20.120.1630">
    <property type="match status" value="1"/>
</dbReference>
<organism evidence="2 3">
    <name type="scientific">Tribonema minus</name>
    <dbReference type="NCBI Taxonomy" id="303371"/>
    <lineage>
        <taxon>Eukaryota</taxon>
        <taxon>Sar</taxon>
        <taxon>Stramenopiles</taxon>
        <taxon>Ochrophyta</taxon>
        <taxon>PX clade</taxon>
        <taxon>Xanthophyceae</taxon>
        <taxon>Tribonematales</taxon>
        <taxon>Tribonemataceae</taxon>
        <taxon>Tribonema</taxon>
    </lineage>
</organism>
<name>A0A835YJU7_9STRA</name>
<keyword evidence="1" id="KW-0472">Membrane</keyword>
<gene>
    <name evidence="2" type="ORF">JKP88DRAFT_227485</name>
</gene>
<evidence type="ECO:0008006" key="4">
    <source>
        <dbReference type="Google" id="ProtNLM"/>
    </source>
</evidence>
<dbReference type="OrthoDB" id="201504at2759"/>
<feature type="transmembrane region" description="Helical" evidence="1">
    <location>
        <begin position="60"/>
        <end position="81"/>
    </location>
</feature>
<dbReference type="AlphaFoldDB" id="A0A835YJU7"/>
<dbReference type="Pfam" id="PF06966">
    <property type="entry name" value="DUF1295"/>
    <property type="match status" value="1"/>
</dbReference>
<dbReference type="EMBL" id="JAFCMP010000534">
    <property type="protein sequence ID" value="KAG5176687.1"/>
    <property type="molecule type" value="Genomic_DNA"/>
</dbReference>
<comment type="caution">
    <text evidence="2">The sequence shown here is derived from an EMBL/GenBank/DDBJ whole genome shotgun (WGS) entry which is preliminary data.</text>
</comment>
<dbReference type="PROSITE" id="PS50244">
    <property type="entry name" value="S5A_REDUCTASE"/>
    <property type="match status" value="1"/>
</dbReference>
<dbReference type="InterPro" id="IPR010721">
    <property type="entry name" value="UstE-like"/>
</dbReference>
<feature type="transmembrane region" description="Helical" evidence="1">
    <location>
        <begin position="102"/>
        <end position="125"/>
    </location>
</feature>
<accession>A0A835YJU7</accession>
<feature type="transmembrane region" description="Helical" evidence="1">
    <location>
        <begin position="12"/>
        <end position="32"/>
    </location>
</feature>
<feature type="transmembrane region" description="Helical" evidence="1">
    <location>
        <begin position="189"/>
        <end position="209"/>
    </location>
</feature>
<sequence length="270" mass="29545">MMDLVNAEPLQRSLVLSLIASAGGYGSFVWFVSYGYGLSMALQAGFDLAKLGLPARRPSFAQLHVLCVFLYGLRLTAFIAWRDTLASYKQRSGKPAMRKLPFLKKLGMSVPTHVLCAALYVLLYVPSIKLLEVGAKAGVGAAAKASLGLAYAALFLEALSDQQKSSFKKKHPDQLVTTGLFRVCRHPNYLFETLFWLGTWGAAATAGAFSTWQDWTMSSVGLALIWAIMAEAVTGLERKQEQKYAGPGYSDYRARVPCFVPFTKLGHKTA</sequence>
<dbReference type="PANTHER" id="PTHR32251">
    <property type="entry name" value="3-OXO-5-ALPHA-STEROID 4-DEHYDROGENASE"/>
    <property type="match status" value="1"/>
</dbReference>
<keyword evidence="1" id="KW-0812">Transmembrane</keyword>
<keyword evidence="1" id="KW-1133">Transmembrane helix</keyword>